<evidence type="ECO:0000313" key="2">
    <source>
        <dbReference type="EMBL" id="NOK32104.1"/>
    </source>
</evidence>
<keyword evidence="3" id="KW-1185">Reference proteome</keyword>
<dbReference type="Gene3D" id="1.25.40.10">
    <property type="entry name" value="Tetratricopeptide repeat domain"/>
    <property type="match status" value="1"/>
</dbReference>
<proteinExistence type="predicted"/>
<reference evidence="2 3" key="1">
    <citation type="submission" date="2020-05" db="EMBL/GenBank/DDBJ databases">
        <authorList>
            <person name="Whitworth D."/>
        </authorList>
    </citation>
    <scope>NUCLEOTIDE SEQUENCE [LARGE SCALE GENOMIC DNA]</scope>
    <source>
        <strain evidence="2 3">AB043B</strain>
    </source>
</reference>
<dbReference type="PROSITE" id="PS50005">
    <property type="entry name" value="TPR"/>
    <property type="match status" value="1"/>
</dbReference>
<organism evidence="2 3">
    <name type="scientific">Corallococcus exercitus</name>
    <dbReference type="NCBI Taxonomy" id="2316736"/>
    <lineage>
        <taxon>Bacteria</taxon>
        <taxon>Pseudomonadati</taxon>
        <taxon>Myxococcota</taxon>
        <taxon>Myxococcia</taxon>
        <taxon>Myxococcales</taxon>
        <taxon>Cystobacterineae</taxon>
        <taxon>Myxococcaceae</taxon>
        <taxon>Corallococcus</taxon>
    </lineage>
</organism>
<feature type="repeat" description="TPR" evidence="1">
    <location>
        <begin position="55"/>
        <end position="88"/>
    </location>
</feature>
<sequence length="264" mass="28790">MPWRRTSTRVEAFQRASGYAPLECPGKPPVWSHMVLALSLLALTLSAAPATPPSGRALNTQGFRLYQSGRYPEALEKFQAAAQATPDYALAHYNAAATLGLLRKQGKVCEYSAHRDVIVEKLATAVRLDPRRLQRAKEDRDLDVIRDTLGWQKLLGRTPQKEADVPALLRAVSWYGPGVGVYGTTRALKFQDGGRVELWRKDINDSGKPKESRTQGTYTVRGRTVEVKLPGTAAPVTGTLTEAGALTFPEPLGGFTDSPSECDA</sequence>
<keyword evidence="1" id="KW-0802">TPR repeat</keyword>
<dbReference type="InterPro" id="IPR019734">
    <property type="entry name" value="TPR_rpt"/>
</dbReference>
<name>A0A7Y4KG63_9BACT</name>
<dbReference type="InterPro" id="IPR011990">
    <property type="entry name" value="TPR-like_helical_dom_sf"/>
</dbReference>
<protein>
    <submittedName>
        <fullName evidence="2">Tetratricopeptide repeat protein</fullName>
    </submittedName>
</protein>
<dbReference type="Proteomes" id="UP000563426">
    <property type="component" value="Unassembled WGS sequence"/>
</dbReference>
<comment type="caution">
    <text evidence="2">The sequence shown here is derived from an EMBL/GenBank/DDBJ whole genome shotgun (WGS) entry which is preliminary data.</text>
</comment>
<dbReference type="Pfam" id="PF13414">
    <property type="entry name" value="TPR_11"/>
    <property type="match status" value="1"/>
</dbReference>
<evidence type="ECO:0000313" key="3">
    <source>
        <dbReference type="Proteomes" id="UP000563426"/>
    </source>
</evidence>
<gene>
    <name evidence="2" type="ORF">HMI49_02645</name>
</gene>
<dbReference type="AlphaFoldDB" id="A0A7Y4KG63"/>
<dbReference type="SUPFAM" id="SSF48452">
    <property type="entry name" value="TPR-like"/>
    <property type="match status" value="1"/>
</dbReference>
<accession>A0A7Y4KG63</accession>
<dbReference type="EMBL" id="JABFJV010000008">
    <property type="protein sequence ID" value="NOK32104.1"/>
    <property type="molecule type" value="Genomic_DNA"/>
</dbReference>
<evidence type="ECO:0000256" key="1">
    <source>
        <dbReference type="PROSITE-ProRule" id="PRU00339"/>
    </source>
</evidence>